<dbReference type="PIRSF" id="PIRSF015950">
    <property type="entry name" value="Mev_P_decrbx"/>
    <property type="match status" value="1"/>
</dbReference>
<evidence type="ECO:0000256" key="1">
    <source>
        <dbReference type="ARBA" id="ARBA00008831"/>
    </source>
</evidence>
<dbReference type="Gene3D" id="3.30.230.10">
    <property type="match status" value="1"/>
</dbReference>
<dbReference type="RefSeq" id="WP_057797676.1">
    <property type="nucleotide sequence ID" value="NZ_BJZZ01000001.1"/>
</dbReference>
<feature type="domain" description="Mvd1 C-terminal" evidence="8">
    <location>
        <begin position="180"/>
        <end position="313"/>
    </location>
</feature>
<dbReference type="GO" id="GO:0004163">
    <property type="term" value="F:diphosphomevalonate decarboxylase activity"/>
    <property type="evidence" value="ECO:0007669"/>
    <property type="project" value="UniProtKB-EC"/>
</dbReference>
<dbReference type="OrthoDB" id="5498344at2"/>
<keyword evidence="7" id="KW-0456">Lyase</keyword>
<dbReference type="PANTHER" id="PTHR10977:SF3">
    <property type="entry name" value="DIPHOSPHOMEVALONATE DECARBOXYLASE"/>
    <property type="match status" value="1"/>
</dbReference>
<proteinExistence type="inferred from homology"/>
<dbReference type="EC" id="4.1.1.33" evidence="2"/>
<evidence type="ECO:0000256" key="7">
    <source>
        <dbReference type="ARBA" id="ARBA00023239"/>
    </source>
</evidence>
<dbReference type="GO" id="GO:0005829">
    <property type="term" value="C:cytosol"/>
    <property type="evidence" value="ECO:0007669"/>
    <property type="project" value="InterPro"/>
</dbReference>
<dbReference type="InterPro" id="IPR020568">
    <property type="entry name" value="Ribosomal_Su5_D2-typ_SF"/>
</dbReference>
<dbReference type="InterPro" id="IPR005935">
    <property type="entry name" value="Mev_decarb"/>
</dbReference>
<keyword evidence="6" id="KW-0443">Lipid metabolism</keyword>
<dbReference type="SUPFAM" id="SSF55060">
    <property type="entry name" value="GHMP Kinase, C-terminal domain"/>
    <property type="match status" value="1"/>
</dbReference>
<evidence type="ECO:0000259" key="9">
    <source>
        <dbReference type="Pfam" id="PF22700"/>
    </source>
</evidence>
<name>A0A0R2NKQ4_9LACO</name>
<dbReference type="Pfam" id="PF18376">
    <property type="entry name" value="MDD_C"/>
    <property type="match status" value="1"/>
</dbReference>
<evidence type="ECO:0000256" key="3">
    <source>
        <dbReference type="ARBA" id="ARBA00022516"/>
    </source>
</evidence>
<evidence type="ECO:0000313" key="11">
    <source>
        <dbReference type="Proteomes" id="UP000051249"/>
    </source>
</evidence>
<dbReference type="GO" id="GO:0019287">
    <property type="term" value="P:isopentenyl diphosphate biosynthetic process, mevalonate pathway"/>
    <property type="evidence" value="ECO:0007669"/>
    <property type="project" value="InterPro"/>
</dbReference>
<dbReference type="InterPro" id="IPR053859">
    <property type="entry name" value="MVD-like_N"/>
</dbReference>
<keyword evidence="5" id="KW-0067">ATP-binding</keyword>
<dbReference type="InterPro" id="IPR036554">
    <property type="entry name" value="GHMP_kinase_C_sf"/>
</dbReference>
<dbReference type="Proteomes" id="UP000051249">
    <property type="component" value="Unassembled WGS sequence"/>
</dbReference>
<reference evidence="10 11" key="1">
    <citation type="journal article" date="2015" name="Genome Announc.">
        <title>Expanding the biotechnology potential of lactobacilli through comparative genomics of 213 strains and associated genera.</title>
        <authorList>
            <person name="Sun Z."/>
            <person name="Harris H.M."/>
            <person name="McCann A."/>
            <person name="Guo C."/>
            <person name="Argimon S."/>
            <person name="Zhang W."/>
            <person name="Yang X."/>
            <person name="Jeffery I.B."/>
            <person name="Cooney J.C."/>
            <person name="Kagawa T.F."/>
            <person name="Liu W."/>
            <person name="Song Y."/>
            <person name="Salvetti E."/>
            <person name="Wrobel A."/>
            <person name="Rasinkangas P."/>
            <person name="Parkhill J."/>
            <person name="Rea M.C."/>
            <person name="O'Sullivan O."/>
            <person name="Ritari J."/>
            <person name="Douillard F.P."/>
            <person name="Paul Ross R."/>
            <person name="Yang R."/>
            <person name="Briner A.E."/>
            <person name="Felis G.E."/>
            <person name="de Vos W.M."/>
            <person name="Barrangou R."/>
            <person name="Klaenhammer T.R."/>
            <person name="Caufield P.W."/>
            <person name="Cui Y."/>
            <person name="Zhang H."/>
            <person name="O'Toole P.W."/>
        </authorList>
    </citation>
    <scope>NUCLEOTIDE SEQUENCE [LARGE SCALE GENOMIC DNA]</scope>
    <source>
        <strain evidence="10 11">DSM 23026</strain>
    </source>
</reference>
<dbReference type="Pfam" id="PF22700">
    <property type="entry name" value="MVD-like_N"/>
    <property type="match status" value="1"/>
</dbReference>
<dbReference type="Gene3D" id="3.30.70.890">
    <property type="entry name" value="GHMP kinase, C-terminal domain"/>
    <property type="match status" value="1"/>
</dbReference>
<keyword evidence="3" id="KW-0444">Lipid biosynthesis</keyword>
<evidence type="ECO:0000256" key="6">
    <source>
        <dbReference type="ARBA" id="ARBA00023098"/>
    </source>
</evidence>
<keyword evidence="11" id="KW-1185">Reference proteome</keyword>
<accession>A0A0R2NKQ4</accession>
<dbReference type="SUPFAM" id="SSF54211">
    <property type="entry name" value="Ribosomal protein S5 domain 2-like"/>
    <property type="match status" value="1"/>
</dbReference>
<evidence type="ECO:0000256" key="2">
    <source>
        <dbReference type="ARBA" id="ARBA00012296"/>
    </source>
</evidence>
<evidence type="ECO:0000259" key="8">
    <source>
        <dbReference type="Pfam" id="PF18376"/>
    </source>
</evidence>
<dbReference type="FunFam" id="3.30.230.10:FF:000072">
    <property type="entry name" value="Diphosphomevalonate decarboxylase"/>
    <property type="match status" value="1"/>
</dbReference>
<dbReference type="PANTHER" id="PTHR10977">
    <property type="entry name" value="DIPHOSPHOMEVALONATE DECARBOXYLASE"/>
    <property type="match status" value="1"/>
</dbReference>
<dbReference type="GO" id="GO:0005524">
    <property type="term" value="F:ATP binding"/>
    <property type="evidence" value="ECO:0007669"/>
    <property type="project" value="UniProtKB-KW"/>
</dbReference>
<evidence type="ECO:0000256" key="4">
    <source>
        <dbReference type="ARBA" id="ARBA00022741"/>
    </source>
</evidence>
<evidence type="ECO:0000313" key="10">
    <source>
        <dbReference type="EMBL" id="KRO26345.1"/>
    </source>
</evidence>
<comment type="similarity">
    <text evidence="1">Belongs to the diphosphomevalonate decarboxylase family.</text>
</comment>
<dbReference type="EMBL" id="JQCQ01000001">
    <property type="protein sequence ID" value="KRO26345.1"/>
    <property type="molecule type" value="Genomic_DNA"/>
</dbReference>
<feature type="domain" description="Diphosphomevalonate decarboxylase-like N-terminal" evidence="9">
    <location>
        <begin position="11"/>
        <end position="166"/>
    </location>
</feature>
<dbReference type="AlphaFoldDB" id="A0A0R2NKQ4"/>
<gene>
    <name evidence="10" type="ORF">IV88_GL000130</name>
</gene>
<dbReference type="InterPro" id="IPR029765">
    <property type="entry name" value="Mev_diP_decarb"/>
</dbReference>
<dbReference type="PATRIC" id="fig|480391.4.peg.132"/>
<comment type="caution">
    <text evidence="10">The sequence shown here is derived from an EMBL/GenBank/DDBJ whole genome shotgun (WGS) entry which is preliminary data.</text>
</comment>
<evidence type="ECO:0000256" key="5">
    <source>
        <dbReference type="ARBA" id="ARBA00022840"/>
    </source>
</evidence>
<dbReference type="InterPro" id="IPR041431">
    <property type="entry name" value="Mvd1_C"/>
</dbReference>
<dbReference type="InterPro" id="IPR014721">
    <property type="entry name" value="Ribsml_uS5_D2-typ_fold_subgr"/>
</dbReference>
<keyword evidence="4" id="KW-0547">Nucleotide-binding</keyword>
<dbReference type="NCBIfam" id="TIGR01240">
    <property type="entry name" value="mevDPdecarb"/>
    <property type="match status" value="1"/>
</dbReference>
<sequence length="326" mass="36217">MSELLTGHAKAHTNIALIKYWGKADSNLILPTNDSISLTLDEFYTETSVKFRSDLKQNILTINQKQQPTDKLKRVNRIIKHFSDMWDGPKFAEITSDNHVPNSAGLASSASAMAALAGATMKATQTQLSLKELSSVARLGSGSATRSIFGNFVHWHRGHDHDSSYAEPLESPADFKINMLTVVINDQPKRISSTNGMSNTAQTSPFFKEWTNTANQAIDEMKQAIRFGNFSKIGEMAENNAMQMHATTLSSNPPFTYFEPDTLKVLQIIQQLRHDGIECYATIDAGPNVKIICQNNNLKQIKNSLLDEFNENQLIVAHMGPGIKIY</sequence>
<protein>
    <recommendedName>
        <fullName evidence="2">diphosphomevalonate decarboxylase</fullName>
        <ecNumber evidence="2">4.1.1.33</ecNumber>
    </recommendedName>
</protein>
<organism evidence="10 11">
    <name type="scientific">Pediococcus argentinicus</name>
    <dbReference type="NCBI Taxonomy" id="480391"/>
    <lineage>
        <taxon>Bacteria</taxon>
        <taxon>Bacillati</taxon>
        <taxon>Bacillota</taxon>
        <taxon>Bacilli</taxon>
        <taxon>Lactobacillales</taxon>
        <taxon>Lactobacillaceae</taxon>
        <taxon>Pediococcus</taxon>
    </lineage>
</organism>